<dbReference type="SUPFAM" id="SSF55785">
    <property type="entry name" value="PYP-like sensor domain (PAS domain)"/>
    <property type="match status" value="1"/>
</dbReference>
<proteinExistence type="predicted"/>
<feature type="domain" description="PAS fold-3" evidence="2">
    <location>
        <begin position="37"/>
        <end position="106"/>
    </location>
</feature>
<evidence type="ECO:0000313" key="3">
    <source>
        <dbReference type="EMBL" id="MSS84913.1"/>
    </source>
</evidence>
<feature type="coiled-coil region" evidence="1">
    <location>
        <begin position="392"/>
        <end position="423"/>
    </location>
</feature>
<dbReference type="InterPro" id="IPR035965">
    <property type="entry name" value="PAS-like_dom_sf"/>
</dbReference>
<dbReference type="Gene3D" id="3.30.450.20">
    <property type="entry name" value="PAS domain"/>
    <property type="match status" value="1"/>
</dbReference>
<accession>A0A6N7W8U2</accession>
<evidence type="ECO:0000313" key="4">
    <source>
        <dbReference type="Proteomes" id="UP000470875"/>
    </source>
</evidence>
<dbReference type="RefSeq" id="WP_154545677.1">
    <property type="nucleotide sequence ID" value="NZ_VULO01000010.1"/>
</dbReference>
<protein>
    <submittedName>
        <fullName evidence="3">PAS domain-containing protein</fullName>
    </submittedName>
</protein>
<dbReference type="InterPro" id="IPR013655">
    <property type="entry name" value="PAS_fold_3"/>
</dbReference>
<keyword evidence="4" id="KW-1185">Reference proteome</keyword>
<dbReference type="Proteomes" id="UP000470875">
    <property type="component" value="Unassembled WGS sequence"/>
</dbReference>
<evidence type="ECO:0000259" key="2">
    <source>
        <dbReference type="Pfam" id="PF08447"/>
    </source>
</evidence>
<comment type="caution">
    <text evidence="3">The sequence shown here is derived from an EMBL/GenBank/DDBJ whole genome shotgun (WGS) entry which is preliminary data.</text>
</comment>
<dbReference type="CDD" id="cd00130">
    <property type="entry name" value="PAS"/>
    <property type="match status" value="1"/>
</dbReference>
<name>A0A6N7W8U2_9ACTO</name>
<dbReference type="EMBL" id="VULO01000010">
    <property type="protein sequence ID" value="MSS84913.1"/>
    <property type="molecule type" value="Genomic_DNA"/>
</dbReference>
<keyword evidence="1" id="KW-0175">Coiled coil</keyword>
<dbReference type="AlphaFoldDB" id="A0A6N7W8U2"/>
<evidence type="ECO:0000256" key="1">
    <source>
        <dbReference type="SAM" id="Coils"/>
    </source>
</evidence>
<gene>
    <name evidence="3" type="ORF">FYJ24_09085</name>
</gene>
<sequence length="462" mass="50201">MTELRFPDGGQTDVERIVGIRQIFFSTTDRKGVITGANQTFADLSQYSFPELMGAPHNIIRHDDMPGGVFQIMWDRLLDGKSVAAYVKNRAKDGRFYWVFATVTPASSSFLSVRTRPVYEPLWQASDTLYRTARPIEVAATRQGARRIDAARVGMASLNDGLAQAGFPSFDEFMLAALPAEVAQRELLSTSPTINVDSQSPLSAIVGGAQAIRVHVNALLERLVSLNQVSSQIRETLAGAEVAQKNLLRLAGMAVETCQSIPGLPPSIVNSALAIREWVFRAVSALEAIEEPLSDVSLRIREARFDICLNSLHNEMVLSFANEALTTTSDANPLGSVPLLCHTMMGDVEGLAGKLDVLQRELINVGNRTDEANGALQHVREFLAAWQMAVARKGYDQQLAQIIEDIEDQQDNLHGQVQSLTQLAASFFTALQGVNPSALMEPIPVVAYGALSLVGDASVVGR</sequence>
<reference evidence="3 4" key="1">
    <citation type="submission" date="2019-08" db="EMBL/GenBank/DDBJ databases">
        <title>In-depth cultivation of the pig gut microbiome towards novel bacterial diversity and tailored functional studies.</title>
        <authorList>
            <person name="Wylensek D."/>
            <person name="Hitch T.C.A."/>
            <person name="Clavel T."/>
        </authorList>
    </citation>
    <scope>NUCLEOTIDE SEQUENCE [LARGE SCALE GENOMIC DNA]</scope>
    <source>
        <strain evidence="3 4">WB03_NA08</strain>
    </source>
</reference>
<organism evidence="3 4">
    <name type="scientific">Scrofimicrobium canadense</name>
    <dbReference type="NCBI Taxonomy" id="2652290"/>
    <lineage>
        <taxon>Bacteria</taxon>
        <taxon>Bacillati</taxon>
        <taxon>Actinomycetota</taxon>
        <taxon>Actinomycetes</taxon>
        <taxon>Actinomycetales</taxon>
        <taxon>Actinomycetaceae</taxon>
        <taxon>Scrofimicrobium</taxon>
    </lineage>
</organism>
<dbReference type="NCBIfam" id="TIGR00229">
    <property type="entry name" value="sensory_box"/>
    <property type="match status" value="1"/>
</dbReference>
<dbReference type="InterPro" id="IPR000014">
    <property type="entry name" value="PAS"/>
</dbReference>
<dbReference type="Pfam" id="PF08447">
    <property type="entry name" value="PAS_3"/>
    <property type="match status" value="1"/>
</dbReference>